<protein>
    <recommendedName>
        <fullName evidence="7">Prolyl endopeptidase</fullName>
        <ecNumber evidence="7">3.4.21.-</ecNumber>
    </recommendedName>
</protein>
<name>A0A316VIG6_9BASI</name>
<evidence type="ECO:0000256" key="8">
    <source>
        <dbReference type="SAM" id="SignalP"/>
    </source>
</evidence>
<feature type="domain" description="Peptidase S9A N-terminal" evidence="10">
    <location>
        <begin position="42"/>
        <end position="476"/>
    </location>
</feature>
<dbReference type="Gene3D" id="2.130.10.120">
    <property type="entry name" value="Prolyl oligopeptidase, N-terminal domain"/>
    <property type="match status" value="1"/>
</dbReference>
<keyword evidence="5 7" id="KW-0378">Hydrolase</keyword>
<keyword evidence="6 7" id="KW-0720">Serine protease</keyword>
<feature type="signal peptide" evidence="8">
    <location>
        <begin position="1"/>
        <end position="20"/>
    </location>
</feature>
<dbReference type="PANTHER" id="PTHR42881:SF2">
    <property type="entry name" value="PROLYL ENDOPEPTIDASE"/>
    <property type="match status" value="1"/>
</dbReference>
<sequence>MQVRTIYALVALAVLNLVQCVSLNKRVQSNAPGWDPRSTPFPPVRRVDAVFQYRSEAAKGNVSVPDPYNWFEKSDASDFIQAQLAFTKTYLNKLEDLDAMRSAISAANFPKFRPPIASGPKDDPTYVYYFNEGGYSLGYLYVAKQKDLDEAAKTHYATFPGNVLIDESLLNGELLWLQQLSPDGTKLLYTTVDAKTYGNQKLFVRDVSSPLIDKSKPAQEGGYDRHPDKITDFQIGTETWSGDSKSFFYTASDTSIKYHVLGTDAKDDIVVVQPNKDNNGGWWVELSDDQKFLLLSGQSDIFDGSRFYVAALDQEISASMNWLCIAPDYTFDWDYATNVGNDFYFRTTKDAPNQQIVRFALDFTKAAKTDNGFNTFTHGADFVVVIPQRTDANLAHYITYDNDKILATYEKNDVSEFTAYSLKTGVSLQSLDLGILSTSTETHGYPPGIDVYMQASSLNTPAQLYHLRWNRGTSKFTSELVYQQKNKAIDPAKYTVERQWVSSKSGDVKIPIFVLYRKGLKLDGTHPVIINFYGAYGYILESSYDPQHMAFVRSYDAVYILAAPRGGGESGDDWHKAGQLQNKQNTFEDIISVAQFAIDQKWTSPGKVILDVESAGASAAAAIVNQAPEGLFGAFIGTRGLYDMLRSDQSSNKVARALEYGSPSDPKAFDWLRKYSPLQNIDPKKAYPTILLYPPQGDGGNGGEPWHTYKYVSELQHDLPNNPSPILLGNGTDTQDERSATAFALAAHTIGLKLVK</sequence>
<evidence type="ECO:0000313" key="12">
    <source>
        <dbReference type="Proteomes" id="UP000245771"/>
    </source>
</evidence>
<proteinExistence type="inferred from homology"/>
<dbReference type="RefSeq" id="XP_025357140.1">
    <property type="nucleotide sequence ID" value="XM_025502793.1"/>
</dbReference>
<dbReference type="InParanoid" id="A0A316VIG6"/>
<dbReference type="InterPro" id="IPR051167">
    <property type="entry name" value="Prolyl_oligopep/macrocyclase"/>
</dbReference>
<accession>A0A316VIG6</accession>
<evidence type="ECO:0000256" key="7">
    <source>
        <dbReference type="RuleBase" id="RU368024"/>
    </source>
</evidence>
<keyword evidence="8" id="KW-0732">Signal</keyword>
<dbReference type="Proteomes" id="UP000245771">
    <property type="component" value="Unassembled WGS sequence"/>
</dbReference>
<dbReference type="Pfam" id="PF02897">
    <property type="entry name" value="Peptidase_S9_N"/>
    <property type="match status" value="1"/>
</dbReference>
<evidence type="ECO:0000256" key="6">
    <source>
        <dbReference type="ARBA" id="ARBA00022825"/>
    </source>
</evidence>
<evidence type="ECO:0000259" key="9">
    <source>
        <dbReference type="Pfam" id="PF00326"/>
    </source>
</evidence>
<dbReference type="Gene3D" id="3.40.50.1820">
    <property type="entry name" value="alpha/beta hydrolase"/>
    <property type="match status" value="1"/>
</dbReference>
<evidence type="ECO:0000256" key="3">
    <source>
        <dbReference type="ARBA" id="ARBA00011245"/>
    </source>
</evidence>
<dbReference type="OrthoDB" id="248387at2759"/>
<dbReference type="SUPFAM" id="SSF50993">
    <property type="entry name" value="Peptidase/esterase 'gauge' domain"/>
    <property type="match status" value="1"/>
</dbReference>
<dbReference type="EMBL" id="KZ819602">
    <property type="protein sequence ID" value="PWN36838.1"/>
    <property type="molecule type" value="Genomic_DNA"/>
</dbReference>
<reference evidence="11 12" key="1">
    <citation type="journal article" date="2018" name="Mol. Biol. Evol.">
        <title>Broad Genomic Sampling Reveals a Smut Pathogenic Ancestry of the Fungal Clade Ustilaginomycotina.</title>
        <authorList>
            <person name="Kijpornyongpan T."/>
            <person name="Mondo S.J."/>
            <person name="Barry K."/>
            <person name="Sandor L."/>
            <person name="Lee J."/>
            <person name="Lipzen A."/>
            <person name="Pangilinan J."/>
            <person name="LaButti K."/>
            <person name="Hainaut M."/>
            <person name="Henrissat B."/>
            <person name="Grigoriev I.V."/>
            <person name="Spatafora J.W."/>
            <person name="Aime M.C."/>
        </authorList>
    </citation>
    <scope>NUCLEOTIDE SEQUENCE [LARGE SCALE GENOMIC DNA]</scope>
    <source>
        <strain evidence="11 12">MCA 3882</strain>
    </source>
</reference>
<dbReference type="Pfam" id="PF00326">
    <property type="entry name" value="Peptidase_S9"/>
    <property type="match status" value="1"/>
</dbReference>
<comment type="subunit">
    <text evidence="3">Monomer.</text>
</comment>
<feature type="chain" id="PRO_5016319136" description="Prolyl endopeptidase" evidence="8">
    <location>
        <begin position="21"/>
        <end position="756"/>
    </location>
</feature>
<comment type="similarity">
    <text evidence="2 7">Belongs to the peptidase S9A family.</text>
</comment>
<dbReference type="GeneID" id="37024574"/>
<dbReference type="GO" id="GO:0005829">
    <property type="term" value="C:cytosol"/>
    <property type="evidence" value="ECO:0007669"/>
    <property type="project" value="TreeGrafter"/>
</dbReference>
<dbReference type="GO" id="GO:0006508">
    <property type="term" value="P:proteolysis"/>
    <property type="evidence" value="ECO:0007669"/>
    <property type="project" value="UniProtKB-KW"/>
</dbReference>
<dbReference type="InterPro" id="IPR001375">
    <property type="entry name" value="Peptidase_S9_cat"/>
</dbReference>
<dbReference type="InterPro" id="IPR002470">
    <property type="entry name" value="Peptidase_S9A"/>
</dbReference>
<evidence type="ECO:0000313" key="11">
    <source>
        <dbReference type="EMBL" id="PWN36838.1"/>
    </source>
</evidence>
<dbReference type="GO" id="GO:0004252">
    <property type="term" value="F:serine-type endopeptidase activity"/>
    <property type="evidence" value="ECO:0007669"/>
    <property type="project" value="UniProtKB-UniRule"/>
</dbReference>
<keyword evidence="4 7" id="KW-0645">Protease</keyword>
<keyword evidence="12" id="KW-1185">Reference proteome</keyword>
<dbReference type="PRINTS" id="PR00862">
    <property type="entry name" value="PROLIGOPTASE"/>
</dbReference>
<dbReference type="GO" id="GO:0070012">
    <property type="term" value="F:oligopeptidase activity"/>
    <property type="evidence" value="ECO:0007669"/>
    <property type="project" value="TreeGrafter"/>
</dbReference>
<comment type="catalytic activity">
    <reaction evidence="1">
        <text>Hydrolysis of Pro-|-Xaa &gt;&gt; Ala-|-Xaa in oligopeptides.</text>
        <dbReference type="EC" id="3.4.21.26"/>
    </reaction>
</comment>
<dbReference type="InterPro" id="IPR023302">
    <property type="entry name" value="Pept_S9A_N"/>
</dbReference>
<evidence type="ECO:0000256" key="2">
    <source>
        <dbReference type="ARBA" id="ARBA00005228"/>
    </source>
</evidence>
<gene>
    <name evidence="11" type="ORF">FA14DRAFT_7343</name>
</gene>
<dbReference type="AlphaFoldDB" id="A0A316VIG6"/>
<organism evidence="11 12">
    <name type="scientific">Meira miltonrushii</name>
    <dbReference type="NCBI Taxonomy" id="1280837"/>
    <lineage>
        <taxon>Eukaryota</taxon>
        <taxon>Fungi</taxon>
        <taxon>Dikarya</taxon>
        <taxon>Basidiomycota</taxon>
        <taxon>Ustilaginomycotina</taxon>
        <taxon>Exobasidiomycetes</taxon>
        <taxon>Exobasidiales</taxon>
        <taxon>Brachybasidiaceae</taxon>
        <taxon>Meira</taxon>
    </lineage>
</organism>
<evidence type="ECO:0000256" key="4">
    <source>
        <dbReference type="ARBA" id="ARBA00022670"/>
    </source>
</evidence>
<dbReference type="InterPro" id="IPR029058">
    <property type="entry name" value="AB_hydrolase_fold"/>
</dbReference>
<dbReference type="PANTHER" id="PTHR42881">
    <property type="entry name" value="PROLYL ENDOPEPTIDASE"/>
    <property type="match status" value="1"/>
</dbReference>
<evidence type="ECO:0000256" key="1">
    <source>
        <dbReference type="ARBA" id="ARBA00001070"/>
    </source>
</evidence>
<feature type="domain" description="Peptidase S9 prolyl oligopeptidase catalytic" evidence="9">
    <location>
        <begin position="545"/>
        <end position="717"/>
    </location>
</feature>
<evidence type="ECO:0000259" key="10">
    <source>
        <dbReference type="Pfam" id="PF02897"/>
    </source>
</evidence>
<evidence type="ECO:0000256" key="5">
    <source>
        <dbReference type="ARBA" id="ARBA00022801"/>
    </source>
</evidence>
<dbReference type="EC" id="3.4.21.-" evidence="7"/>
<dbReference type="SUPFAM" id="SSF53474">
    <property type="entry name" value="alpha/beta-Hydrolases"/>
    <property type="match status" value="1"/>
</dbReference>